<keyword evidence="1" id="KW-0175">Coiled coil</keyword>
<dbReference type="SUPFAM" id="SSF52540">
    <property type="entry name" value="P-loop containing nucleoside triphosphate hydrolases"/>
    <property type="match status" value="1"/>
</dbReference>
<evidence type="ECO:0008006" key="4">
    <source>
        <dbReference type="Google" id="ProtNLM"/>
    </source>
</evidence>
<organism evidence="3">
    <name type="scientific">Ruegeria sp. PrR005</name>
    <dbReference type="NCBI Taxonomy" id="2706882"/>
    <lineage>
        <taxon>Bacteria</taxon>
        <taxon>Pseudomonadati</taxon>
        <taxon>Pseudomonadota</taxon>
        <taxon>Alphaproteobacteria</taxon>
        <taxon>Rhodobacterales</taxon>
        <taxon>Roseobacteraceae</taxon>
        <taxon>Ruegeria</taxon>
    </lineage>
</organism>
<feature type="region of interest" description="Disordered" evidence="2">
    <location>
        <begin position="489"/>
        <end position="522"/>
    </location>
</feature>
<dbReference type="PANTHER" id="PTHR23159">
    <property type="entry name" value="CENTROSOMAL PROTEIN 2"/>
    <property type="match status" value="1"/>
</dbReference>
<feature type="coiled-coil region" evidence="1">
    <location>
        <begin position="729"/>
        <end position="815"/>
    </location>
</feature>
<feature type="coiled-coil region" evidence="1">
    <location>
        <begin position="309"/>
        <end position="371"/>
    </location>
</feature>
<sequence>MKKSKAIKKALPAKKQKRATAKSRHCVLVLGMHRSGTSALTGFLQHIGFDMPNTPMAANEGNQRGYFESQKIYEMHRDLLRDAGTTWDYWTPQDPGWLSPEQAAHYRDRAKALIAEEFGASRCFAIKDPRLCRLAPFWIETLTSLKIRPLILHTHRNPVEVAQSLKKRNGFELQFGFLLWLRYVLDAEYSTRGQTRYFTSYEQLLEDWPGVAEGIMSSFHMPLPPISRHVSDEIDEFLSPSLRHFQSGSGSVHDGLQVPVWVQDVYDLLESWARTGESAKDYSRLDKIRTEFDHAGPAFETLVKEGLSVQNQLAKLDETKKQLQDSQAAVATIEAKLKEQSAQHAAAQHQLSTLEQQRLRLEIQLEERKNVLQTVLTKNDSTHSRLGGMQKQLEEGRAIIAALETSVKEHGTRRGEAENRLEDLQKQLQDNREALATLKAASALEQQKHARAEEKITETQARLRIEEDLRLSMEQTLQQTRDTLMQTKSALSQRSLEAEQTAGELDRARKEAAAQQEEHKQNLLSAQKEIEALVLDLEEAQASNSNLKKQLEDRFEELGNLTRKFHESEEQYRTVLEAQQHSHSQKMLQAQKAFQIKAIDLESAQADNAVLSAQVKERFEELGQLTQMLGAAKENYDAKLKAQTHTHRRDVLRMGKSLQARDLDLEEAQTDNRNLKKQLEDRFEELGMLTNMIQELQKSHRTTLDAQRQSHKRDILKVQKALQSTSFDLDKSQADNEALSAKINEANTEIKHLDSAHRKALEALADQDIQINQNAAQAEALMQQLASSQSELTVLQKTLQKKEEETAQILQQKEAQVTQALDDYNAILNSTSWKITAPVRRLMMFLRRSPRN</sequence>
<reference evidence="3" key="1">
    <citation type="submission" date="2020-02" db="EMBL/GenBank/DDBJ databases">
        <title>Delineation of the pyrene-degrading pathway in Roseobacter clade bacteria by genomic analysis.</title>
        <authorList>
            <person name="Zhou H."/>
            <person name="Wang H."/>
        </authorList>
    </citation>
    <scope>NUCLEOTIDE SEQUENCE</scope>
    <source>
        <strain evidence="3">PrR005</strain>
    </source>
</reference>
<comment type="caution">
    <text evidence="3">The sequence shown here is derived from an EMBL/GenBank/DDBJ whole genome shotgun (WGS) entry which is preliminary data.</text>
</comment>
<feature type="coiled-coil region" evidence="1">
    <location>
        <begin position="407"/>
        <end position="469"/>
    </location>
</feature>
<proteinExistence type="predicted"/>
<dbReference type="PANTHER" id="PTHR23159:SF31">
    <property type="entry name" value="CENTROSOME-ASSOCIATED PROTEIN CEP250 ISOFORM X1"/>
    <property type="match status" value="1"/>
</dbReference>
<evidence type="ECO:0000313" key="3">
    <source>
        <dbReference type="EMBL" id="NDW44275.1"/>
    </source>
</evidence>
<dbReference type="SUPFAM" id="SSF57997">
    <property type="entry name" value="Tropomyosin"/>
    <property type="match status" value="1"/>
</dbReference>
<accession>A0A6B2NQZ8</accession>
<dbReference type="InterPro" id="IPR027417">
    <property type="entry name" value="P-loop_NTPase"/>
</dbReference>
<dbReference type="EMBL" id="JAAGOX010000007">
    <property type="protein sequence ID" value="NDW44275.1"/>
    <property type="molecule type" value="Genomic_DNA"/>
</dbReference>
<feature type="coiled-coil region" evidence="1">
    <location>
        <begin position="658"/>
        <end position="685"/>
    </location>
</feature>
<dbReference type="AlphaFoldDB" id="A0A6B2NQZ8"/>
<dbReference type="RefSeq" id="WP_164128261.1">
    <property type="nucleotide sequence ID" value="NZ_JAAGOX010000007.1"/>
</dbReference>
<feature type="compositionally biased region" description="Basic and acidic residues" evidence="2">
    <location>
        <begin position="504"/>
        <end position="521"/>
    </location>
</feature>
<dbReference type="Gene3D" id="3.40.50.300">
    <property type="entry name" value="P-loop containing nucleotide triphosphate hydrolases"/>
    <property type="match status" value="1"/>
</dbReference>
<evidence type="ECO:0000256" key="2">
    <source>
        <dbReference type="SAM" id="MobiDB-lite"/>
    </source>
</evidence>
<protein>
    <recommendedName>
        <fullName evidence="4">Sulfotransferase family protein</fullName>
    </recommendedName>
</protein>
<gene>
    <name evidence="3" type="ORF">G0P99_04845</name>
</gene>
<evidence type="ECO:0000256" key="1">
    <source>
        <dbReference type="SAM" id="Coils"/>
    </source>
</evidence>
<name>A0A6B2NQZ8_9RHOB</name>